<gene>
    <name evidence="2" type="ORF">DL546_007025</name>
</gene>
<comment type="caution">
    <text evidence="2">The sequence shown here is derived from an EMBL/GenBank/DDBJ whole genome shotgun (WGS) entry which is preliminary data.</text>
</comment>
<evidence type="ECO:0000313" key="2">
    <source>
        <dbReference type="EMBL" id="RKU44078.1"/>
    </source>
</evidence>
<accession>A0A420Y851</accession>
<dbReference type="AlphaFoldDB" id="A0A420Y851"/>
<name>A0A420Y851_9PEZI</name>
<sequence>MHLKVLPAHKTILPKFSKETLVNLVVDLERYTRRFQARGSRAARNKGEILLGGLNFCRNTLPCGYRNDGNIVIALERKVNTDRRSHRDKAYTGNKGGSGRIHQAGG</sequence>
<organism evidence="2 3">
    <name type="scientific">Coniochaeta pulveracea</name>
    <dbReference type="NCBI Taxonomy" id="177199"/>
    <lineage>
        <taxon>Eukaryota</taxon>
        <taxon>Fungi</taxon>
        <taxon>Dikarya</taxon>
        <taxon>Ascomycota</taxon>
        <taxon>Pezizomycotina</taxon>
        <taxon>Sordariomycetes</taxon>
        <taxon>Sordariomycetidae</taxon>
        <taxon>Coniochaetales</taxon>
        <taxon>Coniochaetaceae</taxon>
        <taxon>Coniochaeta</taxon>
    </lineage>
</organism>
<reference evidence="2 3" key="1">
    <citation type="submission" date="2018-08" db="EMBL/GenBank/DDBJ databases">
        <title>Draft genome of the lignicolous fungus Coniochaeta pulveracea.</title>
        <authorList>
            <person name="Borstlap C.J."/>
            <person name="De Witt R.N."/>
            <person name="Botha A."/>
            <person name="Volschenk H."/>
        </authorList>
    </citation>
    <scope>NUCLEOTIDE SEQUENCE [LARGE SCALE GENOMIC DNA]</scope>
    <source>
        <strain evidence="2 3">CAB683</strain>
    </source>
</reference>
<feature type="compositionally biased region" description="Basic and acidic residues" evidence="1">
    <location>
        <begin position="81"/>
        <end position="90"/>
    </location>
</feature>
<keyword evidence="3" id="KW-1185">Reference proteome</keyword>
<feature type="region of interest" description="Disordered" evidence="1">
    <location>
        <begin position="81"/>
        <end position="106"/>
    </location>
</feature>
<dbReference type="Proteomes" id="UP000275385">
    <property type="component" value="Unassembled WGS sequence"/>
</dbReference>
<evidence type="ECO:0000256" key="1">
    <source>
        <dbReference type="SAM" id="MobiDB-lite"/>
    </source>
</evidence>
<evidence type="ECO:0000313" key="3">
    <source>
        <dbReference type="Proteomes" id="UP000275385"/>
    </source>
</evidence>
<dbReference type="EMBL" id="QVQW01000035">
    <property type="protein sequence ID" value="RKU44078.1"/>
    <property type="molecule type" value="Genomic_DNA"/>
</dbReference>
<proteinExistence type="predicted"/>
<protein>
    <submittedName>
        <fullName evidence="2">Uncharacterized protein</fullName>
    </submittedName>
</protein>
<feature type="compositionally biased region" description="Gly residues" evidence="1">
    <location>
        <begin position="94"/>
        <end position="106"/>
    </location>
</feature>